<comment type="caution">
    <text evidence="2">The sequence shown here is derived from an EMBL/GenBank/DDBJ whole genome shotgun (WGS) entry which is preliminary data.</text>
</comment>
<dbReference type="InterPro" id="IPR016181">
    <property type="entry name" value="Acyl_CoA_acyltransferase"/>
</dbReference>
<dbReference type="InterPro" id="IPR000182">
    <property type="entry name" value="GNAT_dom"/>
</dbReference>
<protein>
    <submittedName>
        <fullName evidence="2">GNAT family N-acetyltransferase</fullName>
    </submittedName>
</protein>
<proteinExistence type="predicted"/>
<gene>
    <name evidence="2" type="ORF">DLJ74_14385</name>
</gene>
<evidence type="ECO:0000259" key="1">
    <source>
        <dbReference type="PROSITE" id="PS51186"/>
    </source>
</evidence>
<dbReference type="RefSeq" id="WP_109984989.1">
    <property type="nucleotide sequence ID" value="NZ_QGTD01000013.1"/>
</dbReference>
<organism evidence="2 3">
    <name type="scientific">Gracilibacillus dipsosauri</name>
    <dbReference type="NCBI Taxonomy" id="178340"/>
    <lineage>
        <taxon>Bacteria</taxon>
        <taxon>Bacillati</taxon>
        <taxon>Bacillota</taxon>
        <taxon>Bacilli</taxon>
        <taxon>Bacillales</taxon>
        <taxon>Bacillaceae</taxon>
        <taxon>Gracilibacillus</taxon>
    </lineage>
</organism>
<dbReference type="AlphaFoldDB" id="A0A317KVV4"/>
<dbReference type="EMBL" id="QGTD01000013">
    <property type="protein sequence ID" value="PWU67641.1"/>
    <property type="molecule type" value="Genomic_DNA"/>
</dbReference>
<reference evidence="2 3" key="1">
    <citation type="submission" date="2018-05" db="EMBL/GenBank/DDBJ databases">
        <title>Genomic analysis of Gracilibacillus dipsosauri DD1 reveals novel features of a salt-tolerant amylase.</title>
        <authorList>
            <person name="Deutch C.E."/>
            <person name="Yang S."/>
        </authorList>
    </citation>
    <scope>NUCLEOTIDE SEQUENCE [LARGE SCALE GENOMIC DNA]</scope>
    <source>
        <strain evidence="2 3">DD1</strain>
    </source>
</reference>
<dbReference type="GO" id="GO:0016747">
    <property type="term" value="F:acyltransferase activity, transferring groups other than amino-acyl groups"/>
    <property type="evidence" value="ECO:0007669"/>
    <property type="project" value="InterPro"/>
</dbReference>
<keyword evidence="2" id="KW-0808">Transferase</keyword>
<dbReference type="SUPFAM" id="SSF55729">
    <property type="entry name" value="Acyl-CoA N-acyltransferases (Nat)"/>
    <property type="match status" value="1"/>
</dbReference>
<evidence type="ECO:0000313" key="3">
    <source>
        <dbReference type="Proteomes" id="UP000245624"/>
    </source>
</evidence>
<dbReference type="PROSITE" id="PS51186">
    <property type="entry name" value="GNAT"/>
    <property type="match status" value="1"/>
</dbReference>
<dbReference type="OrthoDB" id="423921at2"/>
<evidence type="ECO:0000313" key="2">
    <source>
        <dbReference type="EMBL" id="PWU67641.1"/>
    </source>
</evidence>
<name>A0A317KVV4_9BACI</name>
<dbReference type="Pfam" id="PF00583">
    <property type="entry name" value="Acetyltransf_1"/>
    <property type="match status" value="1"/>
</dbReference>
<dbReference type="Gene3D" id="3.40.630.30">
    <property type="match status" value="1"/>
</dbReference>
<feature type="domain" description="N-acetyltransferase" evidence="1">
    <location>
        <begin position="3"/>
        <end position="157"/>
    </location>
</feature>
<keyword evidence="3" id="KW-1185">Reference proteome</keyword>
<accession>A0A317KVV4</accession>
<dbReference type="Proteomes" id="UP000245624">
    <property type="component" value="Unassembled WGS sequence"/>
</dbReference>
<sequence length="157" mass="17865">MKLTIIGMDVTSAKKILSWKYEKPYDFYNNEVTKEELKEILNGSYKAITDNNGNMIGFLCIGEAAQVPVGHQYGVYNDKNVDLGLGMHPNYVGKGHGNEFCTFIMKHIRDEYLEVPIRLTVATFNKRAIHLYEKLGFVKKDEFTTDIAAFVTMIKEG</sequence>